<proteinExistence type="predicted"/>
<organism evidence="2">
    <name type="scientific">marine sediment metagenome</name>
    <dbReference type="NCBI Taxonomy" id="412755"/>
    <lineage>
        <taxon>unclassified sequences</taxon>
        <taxon>metagenomes</taxon>
        <taxon>ecological metagenomes</taxon>
    </lineage>
</organism>
<name>A0A0F9MCC7_9ZZZZ</name>
<feature type="non-terminal residue" evidence="2">
    <location>
        <position position="1"/>
    </location>
</feature>
<reference evidence="2" key="1">
    <citation type="journal article" date="2015" name="Nature">
        <title>Complex archaea that bridge the gap between prokaryotes and eukaryotes.</title>
        <authorList>
            <person name="Spang A."/>
            <person name="Saw J.H."/>
            <person name="Jorgensen S.L."/>
            <person name="Zaremba-Niedzwiedzka K."/>
            <person name="Martijn J."/>
            <person name="Lind A.E."/>
            <person name="van Eijk R."/>
            <person name="Schleper C."/>
            <person name="Guy L."/>
            <person name="Ettema T.J."/>
        </authorList>
    </citation>
    <scope>NUCLEOTIDE SEQUENCE</scope>
</reference>
<accession>A0A0F9MCC7</accession>
<dbReference type="SUPFAM" id="SSF56300">
    <property type="entry name" value="Metallo-dependent phosphatases"/>
    <property type="match status" value="1"/>
</dbReference>
<dbReference type="AlphaFoldDB" id="A0A0F9MCC7"/>
<dbReference type="EMBL" id="LAZR01010457">
    <property type="protein sequence ID" value="KKM66837.1"/>
    <property type="molecule type" value="Genomic_DNA"/>
</dbReference>
<dbReference type="InterPro" id="IPR029052">
    <property type="entry name" value="Metallo-depent_PP-like"/>
</dbReference>
<feature type="domain" description="DUF4159" evidence="1">
    <location>
        <begin position="93"/>
        <end position="210"/>
    </location>
</feature>
<dbReference type="Gene3D" id="3.60.21.10">
    <property type="match status" value="1"/>
</dbReference>
<dbReference type="Gene3D" id="3.40.50.12140">
    <property type="entry name" value="Domain of unknown function DUF4159"/>
    <property type="match status" value="1"/>
</dbReference>
<dbReference type="InterPro" id="IPR025297">
    <property type="entry name" value="DUF4159"/>
</dbReference>
<evidence type="ECO:0000313" key="2">
    <source>
        <dbReference type="EMBL" id="KKM66837.1"/>
    </source>
</evidence>
<comment type="caution">
    <text evidence="2">The sequence shown here is derived from an EMBL/GenBank/DDBJ whole genome shotgun (WGS) entry which is preliminary data.</text>
</comment>
<protein>
    <recommendedName>
        <fullName evidence="1">DUF4159 domain-containing protein</fullName>
    </recommendedName>
</protein>
<sequence>HIIPLLNKYKVTAYICGHSHNYERSELPGGVTQIISGGAGAPPHRKMTTAAQQNPYSKIFASELHFCLFEIADGTARVKVLTPQGLQAGGVKLAHLTGVDAVELTAEQWAAIHVWLLTGGTLIVDQAGGPRGDLEKSFDSAFRQAIERRYGPTALKKVSAGNELLTGLDKVGYRHFLGRRRASMPPRLESVKIGGRDAIIYSRYDMTCGLLGCPNPMVSGLTERGAYRVLARLVKRIAGP</sequence>
<dbReference type="Pfam" id="PF13709">
    <property type="entry name" value="DUF4159"/>
    <property type="match status" value="1"/>
</dbReference>
<gene>
    <name evidence="2" type="ORF">LCGC14_1477230</name>
</gene>
<evidence type="ECO:0000259" key="1">
    <source>
        <dbReference type="Pfam" id="PF13709"/>
    </source>
</evidence>